<sequence>MHEENIELIQSLITKKGDPNTLLSFICDTVDAMRSDIQGIEVTPEFYQATSKILESLKILDREISAGSKEN</sequence>
<protein>
    <submittedName>
        <fullName evidence="1">Uncharacterized protein</fullName>
    </submittedName>
</protein>
<keyword evidence="2" id="KW-1185">Reference proteome</keyword>
<organism evidence="1 2">
    <name type="scientific">Leptospira tipperaryensis</name>
    <dbReference type="NCBI Taxonomy" id="2564040"/>
    <lineage>
        <taxon>Bacteria</taxon>
        <taxon>Pseudomonadati</taxon>
        <taxon>Spirochaetota</taxon>
        <taxon>Spirochaetia</taxon>
        <taxon>Leptospirales</taxon>
        <taxon>Leptospiraceae</taxon>
        <taxon>Leptospira</taxon>
    </lineage>
</organism>
<dbReference type="RefSeq" id="WP_069606434.1">
    <property type="nucleotide sequence ID" value="NZ_CP015217.1"/>
</dbReference>
<evidence type="ECO:0000313" key="1">
    <source>
        <dbReference type="EMBL" id="AOP33193.1"/>
    </source>
</evidence>
<accession>A0A1D7UUH7</accession>
<gene>
    <name evidence="1" type="ORF">A0128_04575</name>
</gene>
<dbReference type="Proteomes" id="UP000094197">
    <property type="component" value="Chromosome 1"/>
</dbReference>
<proteinExistence type="predicted"/>
<name>A0A1D7UUH7_9LEPT</name>
<reference evidence="1 2" key="1">
    <citation type="submission" date="2016-04" db="EMBL/GenBank/DDBJ databases">
        <title>Complete genome seqeunce of Leptospira alstonii serovar Room22.</title>
        <authorList>
            <person name="Nally J.E."/>
            <person name="Bayles D.O."/>
            <person name="Hurley D."/>
            <person name="Fanning S."/>
            <person name="McMahon B.J."/>
            <person name="Arent Z."/>
        </authorList>
    </citation>
    <scope>NUCLEOTIDE SEQUENCE [LARGE SCALE GENOMIC DNA]</scope>
    <source>
        <strain evidence="1 2">GWTS #1</strain>
    </source>
</reference>
<dbReference type="OrthoDB" id="331642at2"/>
<dbReference type="AlphaFoldDB" id="A0A1D7UUH7"/>
<evidence type="ECO:0000313" key="2">
    <source>
        <dbReference type="Proteomes" id="UP000094197"/>
    </source>
</evidence>
<dbReference type="EMBL" id="CP015217">
    <property type="protein sequence ID" value="AOP33193.1"/>
    <property type="molecule type" value="Genomic_DNA"/>
</dbReference>
<dbReference type="KEGG" id="laj:A0128_04575"/>